<comment type="caution">
    <text evidence="1">The sequence shown here is derived from an EMBL/GenBank/DDBJ whole genome shotgun (WGS) entry which is preliminary data.</text>
</comment>
<name>A0ABQ9I788_9NEOP</name>
<reference evidence="1 2" key="1">
    <citation type="submission" date="2023-02" db="EMBL/GenBank/DDBJ databases">
        <title>LHISI_Scaffold_Assembly.</title>
        <authorList>
            <person name="Stuart O.P."/>
            <person name="Cleave R."/>
            <person name="Magrath M.J.L."/>
            <person name="Mikheyev A.S."/>
        </authorList>
    </citation>
    <scope>NUCLEOTIDE SEQUENCE [LARGE SCALE GENOMIC DNA]</scope>
    <source>
        <strain evidence="1">Daus_M_001</strain>
        <tissue evidence="1">Leg muscle</tissue>
    </source>
</reference>
<dbReference type="EMBL" id="JARBHB010000002">
    <property type="protein sequence ID" value="KAJ8891833.1"/>
    <property type="molecule type" value="Genomic_DNA"/>
</dbReference>
<sequence length="926" mass="104571">MYVELAFFLGGENSFLILCNLSGYFGGRHSLASALLCYADFWLDHYINLKLTVKYAAVPFKGLSQKPRLPVTTATRNPNRTEDYFRKIDRKIARLSEMIARLVEILDETLKDWWKDCEMVRKIVVKNRRLMEHCEIEQNIYALVFKKSMEDKTDYPRAVSYNPSSPRGCSRFAASGEPDVVTVFRQEVAHIGVFRAADVISRLFHRWKLTADNLGVYFEAWSPVLATGACLADEGRVPLGTGYSRDLQSCRARDANNLEIFSIRKSCRARDFRRVEVAEVSILIGWKTRRAHRLAIVALLCDPSVSRKYGLRPRRHKAARQLLVSRISAQKNARQPSHLLPAPLERAGQSICAAVRLVRVVDHQLARHLALRRLPATSPTPLEIIAICRIYPTFTYSPMYNVSSGGISWKWNFSRASEKAGVTVNGLYHAISVREEGGGEDASTVAPGGMVHGSTWSSAGMKGGWGTPKKTRRRVVSSGTIPTCKNPGVTWFALVGGEQVNCSATVDLKLTYLIRCQRNYSRHASVWQHCISTVNGHDRRRAAGEVTSEYQSVKSAAGRLDYWTRCASERHYKLWQQTDCTCVNYGYELINYNDTATLRRTVCETGWRQVLNQSNCVLQCLRNRMEVGVKPIKLCTLVSAKPDGGRCKTNQIQHDATLAQIINTKQIRTQTKKLADPCKAHYKTNVVGRQARSFKDFRNTTVAYRDCTTSRHETRNISVMIENVTRNLLIRRSDSLYIITGSVNARKPFHRKSEITGCFPMHPTLDWRLPLTNALDVAWSTGDKEQFQLQPPEPGQAPACTRSLYSVCHGGCLPSLRAEWRVSAFCSLTPSRLGTVKAIMRKIHRHSPEIGVRKHWVKYILSAADWNRTRILAVVFATPVDDVGVLRNRIMVGYETIRNFPGVRESMLRRVDACVLADGGNFEHLL</sequence>
<gene>
    <name evidence="1" type="ORF">PR048_004387</name>
</gene>
<protein>
    <submittedName>
        <fullName evidence="1">Uncharacterized protein</fullName>
    </submittedName>
</protein>
<accession>A0ABQ9I788</accession>
<proteinExistence type="predicted"/>
<keyword evidence="2" id="KW-1185">Reference proteome</keyword>
<organism evidence="1 2">
    <name type="scientific">Dryococelus australis</name>
    <dbReference type="NCBI Taxonomy" id="614101"/>
    <lineage>
        <taxon>Eukaryota</taxon>
        <taxon>Metazoa</taxon>
        <taxon>Ecdysozoa</taxon>
        <taxon>Arthropoda</taxon>
        <taxon>Hexapoda</taxon>
        <taxon>Insecta</taxon>
        <taxon>Pterygota</taxon>
        <taxon>Neoptera</taxon>
        <taxon>Polyneoptera</taxon>
        <taxon>Phasmatodea</taxon>
        <taxon>Verophasmatodea</taxon>
        <taxon>Anareolatae</taxon>
        <taxon>Phasmatidae</taxon>
        <taxon>Eurycanthinae</taxon>
        <taxon>Dryococelus</taxon>
    </lineage>
</organism>
<dbReference type="Proteomes" id="UP001159363">
    <property type="component" value="Chromosome 2"/>
</dbReference>
<evidence type="ECO:0000313" key="2">
    <source>
        <dbReference type="Proteomes" id="UP001159363"/>
    </source>
</evidence>
<evidence type="ECO:0000313" key="1">
    <source>
        <dbReference type="EMBL" id="KAJ8891833.1"/>
    </source>
</evidence>